<keyword evidence="1" id="KW-0732">Signal</keyword>
<dbReference type="PANTHER" id="PTHR46825:SF7">
    <property type="entry name" value="D-ALANYL-D-ALANINE CARBOXYPEPTIDASE"/>
    <property type="match status" value="1"/>
</dbReference>
<organism evidence="3 4">
    <name type="scientific">Chryseobacterium suipulveris</name>
    <dbReference type="NCBI Taxonomy" id="2929800"/>
    <lineage>
        <taxon>Bacteria</taxon>
        <taxon>Pseudomonadati</taxon>
        <taxon>Bacteroidota</taxon>
        <taxon>Flavobacteriia</taxon>
        <taxon>Flavobacteriales</taxon>
        <taxon>Weeksellaceae</taxon>
        <taxon>Chryseobacterium group</taxon>
        <taxon>Chryseobacterium</taxon>
    </lineage>
</organism>
<protein>
    <submittedName>
        <fullName evidence="3">Beta-lactamase family protein</fullName>
    </submittedName>
</protein>
<name>A0ABY4BNR5_9FLAO</name>
<proteinExistence type="predicted"/>
<feature type="signal peptide" evidence="1">
    <location>
        <begin position="1"/>
        <end position="24"/>
    </location>
</feature>
<dbReference type="Gene3D" id="3.40.710.10">
    <property type="entry name" value="DD-peptidase/beta-lactamase superfamily"/>
    <property type="match status" value="1"/>
</dbReference>
<reference evidence="3 4" key="1">
    <citation type="submission" date="2022-03" db="EMBL/GenBank/DDBJ databases">
        <title>Chryseobacterium sp. isolated from particulate matters in swine house.</title>
        <authorList>
            <person name="Won M."/>
            <person name="Kim S.-J."/>
            <person name="Kwon S.-W."/>
        </authorList>
    </citation>
    <scope>NUCLEOTIDE SEQUENCE [LARGE SCALE GENOMIC DNA]</scope>
    <source>
        <strain evidence="3 4">SC2-2</strain>
    </source>
</reference>
<dbReference type="InterPro" id="IPR001466">
    <property type="entry name" value="Beta-lactam-related"/>
</dbReference>
<accession>A0ABY4BNR5</accession>
<gene>
    <name evidence="3" type="ORF">MTP09_08095</name>
</gene>
<dbReference type="InterPro" id="IPR012338">
    <property type="entry name" value="Beta-lactam/transpept-like"/>
</dbReference>
<evidence type="ECO:0000313" key="3">
    <source>
        <dbReference type="EMBL" id="UOE39887.1"/>
    </source>
</evidence>
<evidence type="ECO:0000259" key="2">
    <source>
        <dbReference type="Pfam" id="PF00144"/>
    </source>
</evidence>
<sequence length="369" mass="41160">MKILKQLLLYASFTVLLLSACNRAEIPYENIQLANKIDLMADSILSTQKLPGMVVGVWAPQKRLTYLKGKGIADISTQSPVKPEFVFRAGSNTKTFTVTMILQLVDENKLKLEDKLSLFIPEFHNGDKITIRNLANMTSGIKEYTATPGFQSIFNSDPLHKWTSEEIIGLIKNEELQFTPGTKGYYSNSNTIILGAIVEKVTGKTITENYQSRILSPLRLRHTAFPGGPSMPFSYIHGYETDQDPNVYDFDVSTYFDPSYAGAAGAIISNAGNLKTWVENLVHGTLLSREIQAQRFTGLPIPDKHATTYGLGMLTFGDGYWGHTGELFGYSSIMMHNPTTGATIVIAYNYQNQDNLPDNFYRKIVKLLK</sequence>
<dbReference type="SUPFAM" id="SSF56601">
    <property type="entry name" value="beta-lactamase/transpeptidase-like"/>
    <property type="match status" value="1"/>
</dbReference>
<evidence type="ECO:0000256" key="1">
    <source>
        <dbReference type="SAM" id="SignalP"/>
    </source>
</evidence>
<dbReference type="Proteomes" id="UP000831460">
    <property type="component" value="Chromosome"/>
</dbReference>
<dbReference type="EMBL" id="CP094532">
    <property type="protein sequence ID" value="UOE39887.1"/>
    <property type="molecule type" value="Genomic_DNA"/>
</dbReference>
<feature type="chain" id="PRO_5047311693" evidence="1">
    <location>
        <begin position="25"/>
        <end position="369"/>
    </location>
</feature>
<feature type="domain" description="Beta-lactamase-related" evidence="2">
    <location>
        <begin position="46"/>
        <end position="359"/>
    </location>
</feature>
<dbReference type="Pfam" id="PF00144">
    <property type="entry name" value="Beta-lactamase"/>
    <property type="match status" value="1"/>
</dbReference>
<evidence type="ECO:0000313" key="4">
    <source>
        <dbReference type="Proteomes" id="UP000831460"/>
    </source>
</evidence>
<dbReference type="RefSeq" id="WP_243547759.1">
    <property type="nucleotide sequence ID" value="NZ_CP094532.1"/>
</dbReference>
<keyword evidence="4" id="KW-1185">Reference proteome</keyword>
<dbReference type="PROSITE" id="PS51257">
    <property type="entry name" value="PROKAR_LIPOPROTEIN"/>
    <property type="match status" value="1"/>
</dbReference>
<dbReference type="InterPro" id="IPR050491">
    <property type="entry name" value="AmpC-like"/>
</dbReference>
<dbReference type="PANTHER" id="PTHR46825">
    <property type="entry name" value="D-ALANYL-D-ALANINE-CARBOXYPEPTIDASE/ENDOPEPTIDASE AMPH"/>
    <property type="match status" value="1"/>
</dbReference>